<gene>
    <name evidence="1" type="ORF">J5V96_05040</name>
</gene>
<proteinExistence type="predicted"/>
<accession>A0A939TM66</accession>
<evidence type="ECO:0008006" key="3">
    <source>
        <dbReference type="Google" id="ProtNLM"/>
    </source>
</evidence>
<evidence type="ECO:0000313" key="1">
    <source>
        <dbReference type="EMBL" id="MBO3662878.1"/>
    </source>
</evidence>
<dbReference type="Proteomes" id="UP000680132">
    <property type="component" value="Unassembled WGS sequence"/>
</dbReference>
<dbReference type="EMBL" id="JAGFOA010000002">
    <property type="protein sequence ID" value="MBO3662878.1"/>
    <property type="molecule type" value="Genomic_DNA"/>
</dbReference>
<reference evidence="1" key="1">
    <citation type="submission" date="2021-03" db="EMBL/GenBank/DDBJ databases">
        <title>Microbacterium sp. nov., a novel actinobacterium isolated from cow dung.</title>
        <authorList>
            <person name="Zhang L."/>
        </authorList>
    </citation>
    <scope>NUCLEOTIDE SEQUENCE</scope>
    <source>
        <strain evidence="1">NEAU-LLB</strain>
    </source>
</reference>
<organism evidence="1 2">
    <name type="scientific">Microbacterium stercoris</name>
    <dbReference type="NCBI Taxonomy" id="2820289"/>
    <lineage>
        <taxon>Bacteria</taxon>
        <taxon>Bacillati</taxon>
        <taxon>Actinomycetota</taxon>
        <taxon>Actinomycetes</taxon>
        <taxon>Micrococcales</taxon>
        <taxon>Microbacteriaceae</taxon>
        <taxon>Microbacterium</taxon>
    </lineage>
</organism>
<dbReference type="SUPFAM" id="SSF53850">
    <property type="entry name" value="Periplasmic binding protein-like II"/>
    <property type="match status" value="1"/>
</dbReference>
<dbReference type="Gene3D" id="3.40.190.10">
    <property type="entry name" value="Periplasmic binding protein-like II"/>
    <property type="match status" value="1"/>
</dbReference>
<protein>
    <recommendedName>
        <fullName evidence="3">Solute-binding protein family 3/N-terminal domain-containing protein</fullName>
    </recommendedName>
</protein>
<sequence length="155" mass="16357">MAIALAATLALATGCDGIRIPQDPEGTLERVSGGELRVGASADDGRVLVDGAEVSGPLAAVVEDFAESIDADVEWSVGSEETLVTKIEDGQLDLAIGGMTGQTPWVDKVAVTREFTDLPEVDGPVVMLARLGENRFVVALETHLQELQEQQEATR</sequence>
<keyword evidence="2" id="KW-1185">Reference proteome</keyword>
<name>A0A939TM66_9MICO</name>
<dbReference type="AlphaFoldDB" id="A0A939TM66"/>
<comment type="caution">
    <text evidence="1">The sequence shown here is derived from an EMBL/GenBank/DDBJ whole genome shotgun (WGS) entry which is preliminary data.</text>
</comment>
<evidence type="ECO:0000313" key="2">
    <source>
        <dbReference type="Proteomes" id="UP000680132"/>
    </source>
</evidence>